<dbReference type="Gene3D" id="1.10.760.10">
    <property type="entry name" value="Cytochrome c-like domain"/>
    <property type="match status" value="2"/>
</dbReference>
<evidence type="ECO:0000256" key="3">
    <source>
        <dbReference type="ARBA" id="ARBA00023004"/>
    </source>
</evidence>
<feature type="domain" description="Cytochrome c" evidence="6">
    <location>
        <begin position="449"/>
        <end position="622"/>
    </location>
</feature>
<feature type="transmembrane region" description="Helical" evidence="5">
    <location>
        <begin position="209"/>
        <end position="233"/>
    </location>
</feature>
<dbReference type="Proteomes" id="UP000235914">
    <property type="component" value="Unassembled WGS sequence"/>
</dbReference>
<evidence type="ECO:0000259" key="6">
    <source>
        <dbReference type="PROSITE" id="PS51007"/>
    </source>
</evidence>
<dbReference type="AlphaFoldDB" id="A0AAP8T8S8"/>
<feature type="transmembrane region" description="Helical" evidence="5">
    <location>
        <begin position="332"/>
        <end position="352"/>
    </location>
</feature>
<proteinExistence type="predicted"/>
<feature type="transmembrane region" description="Helical" evidence="5">
    <location>
        <begin position="176"/>
        <end position="197"/>
    </location>
</feature>
<feature type="transmembrane region" description="Helical" evidence="5">
    <location>
        <begin position="309"/>
        <end position="325"/>
    </location>
</feature>
<keyword evidence="5" id="KW-0812">Transmembrane</keyword>
<accession>A0AAP8T8S8</accession>
<dbReference type="Pfam" id="PF00034">
    <property type="entry name" value="Cytochrom_C"/>
    <property type="match status" value="1"/>
</dbReference>
<reference evidence="7 8" key="1">
    <citation type="journal article" date="2017" name="BMC Genomics">
        <title>Genome sequencing of 39 Akkermansia muciniphila isolates reveals its population structure, genomic and functional diverisity, and global distribution in mammalian gut microbiotas.</title>
        <authorList>
            <person name="Guo X."/>
            <person name="Li S."/>
            <person name="Zhang J."/>
            <person name="Wu F."/>
            <person name="Li X."/>
            <person name="Wu D."/>
            <person name="Zhang M."/>
            <person name="Ou Z."/>
            <person name="Jie Z."/>
            <person name="Yan Q."/>
            <person name="Li P."/>
            <person name="Yi J."/>
            <person name="Peng Y."/>
        </authorList>
    </citation>
    <scope>NUCLEOTIDE SEQUENCE [LARGE SCALE GENOMIC DNA]</scope>
    <source>
        <strain evidence="7 8">GP43</strain>
    </source>
</reference>
<evidence type="ECO:0000256" key="4">
    <source>
        <dbReference type="PROSITE-ProRule" id="PRU00433"/>
    </source>
</evidence>
<keyword evidence="5" id="KW-0472">Membrane</keyword>
<protein>
    <recommendedName>
        <fullName evidence="6">Cytochrome c domain-containing protein</fullName>
    </recommendedName>
</protein>
<feature type="transmembrane region" description="Helical" evidence="5">
    <location>
        <begin position="372"/>
        <end position="395"/>
    </location>
</feature>
<feature type="domain" description="Cytochrome c" evidence="6">
    <location>
        <begin position="665"/>
        <end position="755"/>
    </location>
</feature>
<evidence type="ECO:0000313" key="8">
    <source>
        <dbReference type="Proteomes" id="UP000235914"/>
    </source>
</evidence>
<dbReference type="EMBL" id="PJKN01000005">
    <property type="protein sequence ID" value="PNC54653.1"/>
    <property type="molecule type" value="Genomic_DNA"/>
</dbReference>
<dbReference type="InterPro" id="IPR051459">
    <property type="entry name" value="Cytochrome_c-type_DH"/>
</dbReference>
<keyword evidence="3 4" id="KW-0408">Iron</keyword>
<feature type="transmembrane region" description="Helical" evidence="5">
    <location>
        <begin position="415"/>
        <end position="437"/>
    </location>
</feature>
<feature type="transmembrane region" description="Helical" evidence="5">
    <location>
        <begin position="245"/>
        <end position="263"/>
    </location>
</feature>
<dbReference type="PANTHER" id="PTHR35008">
    <property type="entry name" value="BLL4482 PROTEIN-RELATED"/>
    <property type="match status" value="1"/>
</dbReference>
<evidence type="ECO:0000313" key="7">
    <source>
        <dbReference type="EMBL" id="PNC54653.1"/>
    </source>
</evidence>
<dbReference type="GO" id="GO:0046872">
    <property type="term" value="F:metal ion binding"/>
    <property type="evidence" value="ECO:0007669"/>
    <property type="project" value="UniProtKB-KW"/>
</dbReference>
<keyword evidence="2 4" id="KW-0479">Metal-binding</keyword>
<evidence type="ECO:0000256" key="1">
    <source>
        <dbReference type="ARBA" id="ARBA00022617"/>
    </source>
</evidence>
<keyword evidence="1 4" id="KW-0349">Heme</keyword>
<feature type="transmembrane region" description="Helical" evidence="5">
    <location>
        <begin position="144"/>
        <end position="164"/>
    </location>
</feature>
<dbReference type="GO" id="GO:0009055">
    <property type="term" value="F:electron transfer activity"/>
    <property type="evidence" value="ECO:0007669"/>
    <property type="project" value="InterPro"/>
</dbReference>
<sequence>MMNRTAAVFFLFSRRPGEYLPLFWLAGAFVLGFLWSLAYASGLVAEEPLPWPAGRLMFAFYGMLVYGWALPVLFSFAAGSRSRWMKPAEWLWHACVALGLATIAAGNGSGVLLMPFDWWVCPVFAFLAAGAACVAWFRPFPWPVRLLFSSSAGCVAAALWALGHTQALSMNGLLDVSALGGSLSCGLMFAALGAAALRLDMAQGRAAGILSVWMALVLAAAPVIGGLGGLQGFPVPWMLVEAGTAWFWCAVLPAVLAVARFWIKSGTKTGIWVKTGVSLLALLAAWNVFVVGAPELMQFSLSAWHEPELWILLGAGVLMMAGGKAPGRFPVAWRLLGAGVCGVLLAYAVGVLAALDVQAFPETRRAELMSGWVGMAACVHAVAMAFCLAGSLCLWRPAGVEDGGREPSPPFLRRFFFISAVAAALVLATAAAVVLHAPPPDSMEVRRPVHDAEGSGIYAAEGCALCHTQIIRRSLSGKDWQTAIDRGTDPDFPYRVSEPEDMDAEFNREGAPQAGVAAIGPDLSNAAEYAAGRLEYEDAVSGGTRRAAQVREWLALHLYNPREMQFNKPWTMCPAMPGLFEERPVEGNAPSTAALPVRMERGRELVPSPRGERLLNYLESLRRVEPSLKRDQIHSFPALSHIHPDYAAHPPAVDMERLKKARAAAVMEKGRGVYLSKCAICHGNDGMGDKVTYPPLAGSEWLKEKPDVEIVRIILQGLTGPITVNGKEWDSTMLPPGVTDSRDLANLLTFLRRQFGGVEKAAYTPEQVDAIRREL</sequence>
<feature type="transmembrane region" description="Helical" evidence="5">
    <location>
        <begin position="116"/>
        <end position="137"/>
    </location>
</feature>
<comment type="caution">
    <text evidence="7">The sequence shown here is derived from an EMBL/GenBank/DDBJ whole genome shotgun (WGS) entry which is preliminary data.</text>
</comment>
<keyword evidence="5" id="KW-1133">Transmembrane helix</keyword>
<dbReference type="GO" id="GO:0020037">
    <property type="term" value="F:heme binding"/>
    <property type="evidence" value="ECO:0007669"/>
    <property type="project" value="InterPro"/>
</dbReference>
<gene>
    <name evidence="7" type="ORF">CXU09_08895</name>
</gene>
<dbReference type="RefSeq" id="WP_102735856.1">
    <property type="nucleotide sequence ID" value="NZ_CP010553.1"/>
</dbReference>
<evidence type="ECO:0000256" key="2">
    <source>
        <dbReference type="ARBA" id="ARBA00022723"/>
    </source>
</evidence>
<dbReference type="PROSITE" id="PS51007">
    <property type="entry name" value="CYTC"/>
    <property type="match status" value="2"/>
</dbReference>
<dbReference type="PANTHER" id="PTHR35008:SF8">
    <property type="entry name" value="ALCOHOL DEHYDROGENASE CYTOCHROME C SUBUNIT"/>
    <property type="match status" value="1"/>
</dbReference>
<feature type="transmembrane region" description="Helical" evidence="5">
    <location>
        <begin position="90"/>
        <end position="110"/>
    </location>
</feature>
<dbReference type="InterPro" id="IPR009056">
    <property type="entry name" value="Cyt_c-like_dom"/>
</dbReference>
<dbReference type="InterPro" id="IPR036909">
    <property type="entry name" value="Cyt_c-like_dom_sf"/>
</dbReference>
<feature type="transmembrane region" description="Helical" evidence="5">
    <location>
        <begin position="56"/>
        <end position="78"/>
    </location>
</feature>
<dbReference type="SUPFAM" id="SSF46626">
    <property type="entry name" value="Cytochrome c"/>
    <property type="match status" value="2"/>
</dbReference>
<name>A0AAP8T8S8_9BACT</name>
<feature type="transmembrane region" description="Helical" evidence="5">
    <location>
        <begin position="270"/>
        <end position="289"/>
    </location>
</feature>
<organism evidence="7 8">
    <name type="scientific">Akkermansia muciniphila</name>
    <dbReference type="NCBI Taxonomy" id="239935"/>
    <lineage>
        <taxon>Bacteria</taxon>
        <taxon>Pseudomonadati</taxon>
        <taxon>Verrucomicrobiota</taxon>
        <taxon>Verrucomicrobiia</taxon>
        <taxon>Verrucomicrobiales</taxon>
        <taxon>Akkermansiaceae</taxon>
        <taxon>Akkermansia</taxon>
    </lineage>
</organism>
<evidence type="ECO:0000256" key="5">
    <source>
        <dbReference type="SAM" id="Phobius"/>
    </source>
</evidence>